<sequence>MKDRTNKTISFAHYDAYELDLMTYALDPARGKFGPYIKRLIERDRDGGQAQVVADIPKPAAGGGTKADKASVAGFL</sequence>
<feature type="region of interest" description="Disordered" evidence="1">
    <location>
        <begin position="56"/>
        <end position="76"/>
    </location>
</feature>
<evidence type="ECO:0000313" key="3">
    <source>
        <dbReference type="Proteomes" id="UP001549104"/>
    </source>
</evidence>
<dbReference type="EMBL" id="JBEPME010000005">
    <property type="protein sequence ID" value="MET3658553.1"/>
    <property type="molecule type" value="Genomic_DNA"/>
</dbReference>
<comment type="caution">
    <text evidence="2">The sequence shown here is derived from an EMBL/GenBank/DDBJ whole genome shotgun (WGS) entry which is preliminary data.</text>
</comment>
<proteinExistence type="predicted"/>
<name>A0ABV2KES0_SPOPS</name>
<evidence type="ECO:0000313" key="2">
    <source>
        <dbReference type="EMBL" id="MET3658553.1"/>
    </source>
</evidence>
<keyword evidence="3" id="KW-1185">Reference proteome</keyword>
<protein>
    <submittedName>
        <fullName evidence="2">Uncharacterized protein</fullName>
    </submittedName>
</protein>
<organism evidence="2 3">
    <name type="scientific">Sporosarcina psychrophila</name>
    <name type="common">Bacillus psychrophilus</name>
    <dbReference type="NCBI Taxonomy" id="1476"/>
    <lineage>
        <taxon>Bacteria</taxon>
        <taxon>Bacillati</taxon>
        <taxon>Bacillota</taxon>
        <taxon>Bacilli</taxon>
        <taxon>Bacillales</taxon>
        <taxon>Caryophanaceae</taxon>
        <taxon>Sporosarcina</taxon>
    </lineage>
</organism>
<dbReference type="Proteomes" id="UP001549104">
    <property type="component" value="Unassembled WGS sequence"/>
</dbReference>
<reference evidence="2 3" key="1">
    <citation type="submission" date="2024-06" db="EMBL/GenBank/DDBJ databases">
        <title>Sorghum-associated microbial communities from plants grown in Nebraska, USA.</title>
        <authorList>
            <person name="Schachtman D."/>
        </authorList>
    </citation>
    <scope>NUCLEOTIDE SEQUENCE [LARGE SCALE GENOMIC DNA]</scope>
    <source>
        <strain evidence="2 3">1288</strain>
    </source>
</reference>
<gene>
    <name evidence="2" type="ORF">ABIC55_003670</name>
</gene>
<dbReference type="RefSeq" id="WP_354314225.1">
    <property type="nucleotide sequence ID" value="NZ_JBEPME010000005.1"/>
</dbReference>
<evidence type="ECO:0000256" key="1">
    <source>
        <dbReference type="SAM" id="MobiDB-lite"/>
    </source>
</evidence>
<accession>A0ABV2KES0</accession>